<evidence type="ECO:0000256" key="1">
    <source>
        <dbReference type="SAM" id="Phobius"/>
    </source>
</evidence>
<reference evidence="2" key="1">
    <citation type="journal article" date="1987" name="Methods Enzymol.">
        <title>Cosmid vectors for genomic walking and rapid restriction mapping.</title>
        <authorList>
            <person name="Evans G.A."/>
            <person name="Wahl G.M."/>
        </authorList>
    </citation>
    <scope>NUCLEOTIDE SEQUENCE</scope>
    <source>
        <strain evidence="2">FY1676</strain>
    </source>
</reference>
<name>E9P9Z2_YEASX</name>
<gene>
    <name evidence="2" type="primary">YNL2429c</name>
</gene>
<dbReference type="AlphaFoldDB" id="E9P9Z2"/>
<dbReference type="EMBL" id="U12141">
    <property type="protein sequence ID" value="AAA99651.1"/>
    <property type="molecule type" value="Genomic_DNA"/>
</dbReference>
<reference evidence="2" key="2">
    <citation type="journal article" date="1995" name="Yeast">
        <title>The sequence of a 44 420 bp fragment located on the left arm of chromosome XIV from Saccharomyces cerevisiae.</title>
        <authorList>
            <person name="Bergez P."/>
            <person name="Doignon F."/>
            <person name="Crouzet M."/>
        </authorList>
    </citation>
    <scope>NUCLEOTIDE SEQUENCE</scope>
    <source>
        <strain evidence="2">FY1676</strain>
    </source>
</reference>
<keyword evidence="1" id="KW-0472">Membrane</keyword>
<evidence type="ECO:0000313" key="2">
    <source>
        <dbReference type="EMBL" id="AAA99651.1"/>
    </source>
</evidence>
<sequence length="100" mass="12119">MMHYVCGNLFFVRRSFSFWIDTLFQKIVFHRLFNVLIVFFVLEGCEVRVNDTFFQSFLSSSSFLFFCTCLVIIKRRWTDLLEFSDKEPIDVVRMWIVPPR</sequence>
<organism evidence="2">
    <name type="scientific">Saccharomyces cerevisiae</name>
    <name type="common">Baker's yeast</name>
    <dbReference type="NCBI Taxonomy" id="4932"/>
    <lineage>
        <taxon>Eukaryota</taxon>
        <taxon>Fungi</taxon>
        <taxon>Dikarya</taxon>
        <taxon>Ascomycota</taxon>
        <taxon>Saccharomycotina</taxon>
        <taxon>Saccharomycetes</taxon>
        <taxon>Saccharomycetales</taxon>
        <taxon>Saccharomycetaceae</taxon>
        <taxon>Saccharomyces</taxon>
    </lineage>
</organism>
<proteinExistence type="predicted"/>
<protein>
    <submittedName>
        <fullName evidence="2">Ynl2429p</fullName>
    </submittedName>
</protein>
<feature type="transmembrane region" description="Helical" evidence="1">
    <location>
        <begin position="23"/>
        <end position="42"/>
    </location>
</feature>
<keyword evidence="1" id="KW-1133">Transmembrane helix</keyword>
<keyword evidence="1" id="KW-0812">Transmembrane</keyword>
<feature type="transmembrane region" description="Helical" evidence="1">
    <location>
        <begin position="54"/>
        <end position="73"/>
    </location>
</feature>
<accession>E9P9Z2</accession>